<keyword evidence="4 8" id="KW-0378">Hydrolase</keyword>
<evidence type="ECO:0000256" key="5">
    <source>
        <dbReference type="ARBA" id="ARBA00022833"/>
    </source>
</evidence>
<dbReference type="PANTHER" id="PTHR11935">
    <property type="entry name" value="BETA LACTAMASE DOMAIN"/>
    <property type="match status" value="1"/>
</dbReference>
<feature type="domain" description="Metallo-beta-lactamase" evidence="6">
    <location>
        <begin position="84"/>
        <end position="246"/>
    </location>
</feature>
<dbReference type="GO" id="GO:0005739">
    <property type="term" value="C:mitochondrion"/>
    <property type="evidence" value="ECO:0007669"/>
    <property type="project" value="TreeGrafter"/>
</dbReference>
<keyword evidence="3" id="KW-0479">Metal-binding</keyword>
<dbReference type="Gene3D" id="3.60.15.10">
    <property type="entry name" value="Ribonuclease Z/Hydroxyacylglutathione hydrolase-like"/>
    <property type="match status" value="1"/>
</dbReference>
<dbReference type="KEGG" id="lak:106171809"/>
<comment type="cofactor">
    <cofactor evidence="1">
        <name>Zn(2+)</name>
        <dbReference type="ChEBI" id="CHEBI:29105"/>
    </cofactor>
</comment>
<protein>
    <submittedName>
        <fullName evidence="8">Probable hydrolase PNKD isoform X1</fullName>
    </submittedName>
</protein>
<dbReference type="InterPro" id="IPR036866">
    <property type="entry name" value="RibonucZ/Hydroxyglut_hydro"/>
</dbReference>
<dbReference type="GeneID" id="106171809"/>
<dbReference type="InterPro" id="IPR017782">
    <property type="entry name" value="Hydroxyacylglutathione_Hdrlase"/>
</dbReference>
<dbReference type="Pfam" id="PF00753">
    <property type="entry name" value="Lactamase_B"/>
    <property type="match status" value="1"/>
</dbReference>
<dbReference type="GO" id="GO:0004416">
    <property type="term" value="F:hydroxyacylglutathione hydrolase activity"/>
    <property type="evidence" value="ECO:0007669"/>
    <property type="project" value="InterPro"/>
</dbReference>
<dbReference type="RefSeq" id="XP_013407733.1">
    <property type="nucleotide sequence ID" value="XM_013552279.2"/>
</dbReference>
<evidence type="ECO:0000256" key="2">
    <source>
        <dbReference type="ARBA" id="ARBA00006759"/>
    </source>
</evidence>
<dbReference type="GO" id="GO:0019243">
    <property type="term" value="P:methylglyoxal catabolic process to D-lactate via S-lactoyl-glutathione"/>
    <property type="evidence" value="ECO:0007669"/>
    <property type="project" value="InterPro"/>
</dbReference>
<dbReference type="STRING" id="7574.A0A1S3JBN5"/>
<dbReference type="SUPFAM" id="SSF56281">
    <property type="entry name" value="Metallo-hydrolase/oxidoreductase"/>
    <property type="match status" value="1"/>
</dbReference>
<evidence type="ECO:0000256" key="1">
    <source>
        <dbReference type="ARBA" id="ARBA00001947"/>
    </source>
</evidence>
<organism evidence="7 8">
    <name type="scientific">Lingula anatina</name>
    <name type="common">Brachiopod</name>
    <name type="synonym">Lingula unguis</name>
    <dbReference type="NCBI Taxonomy" id="7574"/>
    <lineage>
        <taxon>Eukaryota</taxon>
        <taxon>Metazoa</taxon>
        <taxon>Spiralia</taxon>
        <taxon>Lophotrochozoa</taxon>
        <taxon>Brachiopoda</taxon>
        <taxon>Linguliformea</taxon>
        <taxon>Lingulata</taxon>
        <taxon>Lingulida</taxon>
        <taxon>Linguloidea</taxon>
        <taxon>Lingulidae</taxon>
        <taxon>Lingula</taxon>
    </lineage>
</organism>
<dbReference type="OrthoDB" id="449487at2759"/>
<evidence type="ECO:0000259" key="6">
    <source>
        <dbReference type="SMART" id="SM00849"/>
    </source>
</evidence>
<dbReference type="SMART" id="SM00849">
    <property type="entry name" value="Lactamase_B"/>
    <property type="match status" value="1"/>
</dbReference>
<proteinExistence type="inferred from homology"/>
<dbReference type="PANTHER" id="PTHR11935:SF116">
    <property type="entry name" value="HYDROLASE PNKD-RELATED"/>
    <property type="match status" value="1"/>
</dbReference>
<evidence type="ECO:0000313" key="8">
    <source>
        <dbReference type="RefSeq" id="XP_013407733.1"/>
    </source>
</evidence>
<evidence type="ECO:0000256" key="3">
    <source>
        <dbReference type="ARBA" id="ARBA00022723"/>
    </source>
</evidence>
<dbReference type="HAMAP" id="MF_01374">
    <property type="entry name" value="Glyoxalase_2"/>
    <property type="match status" value="1"/>
</dbReference>
<sequence>MVSLSLMLYGGLVISVLLLFKKMSNVKSPFFKIGYFLYSRTRIGQYYFQRELSKAKQKFEHGHSVTQDTQFDGLKIHPIPMSEDNYAYLVIDQKNDVSVLVDPADPEVVQEHIDKEKATPSAILTTHKHWDHSGGNSEFKRRYRDILIYGGAMDSIPAVTNPVADGDNIEVGSLRFRVKFTPGHTVGHVVYILDGSPFNCPNSLFSGDHLFISGCGRMFEGPPTTMLRSLDSLLELSDCTLVWPGHEYARDNLEFSSHLEPDNEEIKEKLARVLQLRQSRACTAPSNMGEEKKLNPFLRTSEEKMLQILGFEQKPTVEENFAVRAKALAEIRERKDKFKYKL</sequence>
<name>A0A1S3JBN5_LINAN</name>
<dbReference type="Pfam" id="PF16123">
    <property type="entry name" value="HAGH_C"/>
    <property type="match status" value="1"/>
</dbReference>
<dbReference type="CDD" id="cd07723">
    <property type="entry name" value="hydroxyacylglutathione_hydrolase_MBL-fold"/>
    <property type="match status" value="1"/>
</dbReference>
<dbReference type="NCBIfam" id="TIGR03413">
    <property type="entry name" value="GSH_gloB"/>
    <property type="match status" value="1"/>
</dbReference>
<evidence type="ECO:0000256" key="4">
    <source>
        <dbReference type="ARBA" id="ARBA00022801"/>
    </source>
</evidence>
<dbReference type="InterPro" id="IPR032282">
    <property type="entry name" value="HAGH_C"/>
</dbReference>
<dbReference type="GO" id="GO:0046872">
    <property type="term" value="F:metal ion binding"/>
    <property type="evidence" value="ECO:0007669"/>
    <property type="project" value="UniProtKB-KW"/>
</dbReference>
<dbReference type="AlphaFoldDB" id="A0A1S3JBN5"/>
<gene>
    <name evidence="8" type="primary">LOC106171809</name>
</gene>
<dbReference type="InterPro" id="IPR035680">
    <property type="entry name" value="Clx_II_MBL"/>
</dbReference>
<dbReference type="Proteomes" id="UP000085678">
    <property type="component" value="Unplaced"/>
</dbReference>
<dbReference type="InterPro" id="IPR001279">
    <property type="entry name" value="Metallo-B-lactamas"/>
</dbReference>
<comment type="similarity">
    <text evidence="2">Belongs to the metallo-beta-lactamase superfamily. Glyoxalase II family.</text>
</comment>
<evidence type="ECO:0000313" key="7">
    <source>
        <dbReference type="Proteomes" id="UP000085678"/>
    </source>
</evidence>
<reference evidence="8" key="1">
    <citation type="submission" date="2025-08" db="UniProtKB">
        <authorList>
            <consortium name="RefSeq"/>
        </authorList>
    </citation>
    <scope>IDENTIFICATION</scope>
    <source>
        <tissue evidence="8">Gonads</tissue>
    </source>
</reference>
<keyword evidence="7" id="KW-1185">Reference proteome</keyword>
<keyword evidence="5" id="KW-0862">Zinc</keyword>
<dbReference type="InParanoid" id="A0A1S3JBN5"/>
<accession>A0A1S3JBN5</accession>